<dbReference type="GeneID" id="5971290"/>
<dbReference type="KEGG" id="pno:SNOG_03882"/>
<evidence type="ECO:0000313" key="5">
    <source>
        <dbReference type="Proteomes" id="UP000001055"/>
    </source>
</evidence>
<dbReference type="STRING" id="321614.Q0UWI2"/>
<dbReference type="OMA" id="MTAREPN"/>
<feature type="domain" description="Manganese/iron superoxide dismutase C-terminal" evidence="3">
    <location>
        <begin position="228"/>
        <end position="274"/>
    </location>
</feature>
<dbReference type="Pfam" id="PF02777">
    <property type="entry name" value="Sod_Fe_C"/>
    <property type="match status" value="1"/>
</dbReference>
<dbReference type="SUPFAM" id="SSF54719">
    <property type="entry name" value="Fe,Mn superoxide dismutase (SOD), C-terminal domain"/>
    <property type="match status" value="1"/>
</dbReference>
<dbReference type="Gene3D" id="3.55.40.20">
    <property type="entry name" value="Iron/manganese superoxide dismutase, C-terminal domain"/>
    <property type="match status" value="1"/>
</dbReference>
<dbReference type="PANTHER" id="PTHR43595:SF2">
    <property type="entry name" value="SMALL RIBOSOMAL SUBUNIT PROTEIN MS42"/>
    <property type="match status" value="1"/>
</dbReference>
<dbReference type="HOGENOM" id="CLU_057349_1_0_1"/>
<dbReference type="eggNOG" id="KOG0876">
    <property type="taxonomic scope" value="Eukaryota"/>
</dbReference>
<evidence type="ECO:0000256" key="1">
    <source>
        <dbReference type="ARBA" id="ARBA00037226"/>
    </source>
</evidence>
<evidence type="ECO:0000256" key="2">
    <source>
        <dbReference type="SAM" id="MobiDB-lite"/>
    </source>
</evidence>
<proteinExistence type="predicted"/>
<reference evidence="5" key="1">
    <citation type="journal article" date="2007" name="Plant Cell">
        <title>Dothideomycete-plant interactions illuminated by genome sequencing and EST analysis of the wheat pathogen Stagonospora nodorum.</title>
        <authorList>
            <person name="Hane J.K."/>
            <person name="Lowe R.G."/>
            <person name="Solomon P.S."/>
            <person name="Tan K.C."/>
            <person name="Schoch C.L."/>
            <person name="Spatafora J.W."/>
            <person name="Crous P.W."/>
            <person name="Kodira C."/>
            <person name="Birren B.W."/>
            <person name="Galagan J.E."/>
            <person name="Torriani S.F."/>
            <person name="McDonald B.A."/>
            <person name="Oliver R.P."/>
        </authorList>
    </citation>
    <scope>NUCLEOTIDE SEQUENCE [LARGE SCALE GENOMIC DNA]</scope>
    <source>
        <strain evidence="5">SN15 / ATCC MYA-4574 / FGSC 10173</strain>
    </source>
</reference>
<accession>Q0UWI2</accession>
<dbReference type="GO" id="GO:0046872">
    <property type="term" value="F:metal ion binding"/>
    <property type="evidence" value="ECO:0007669"/>
    <property type="project" value="InterPro"/>
</dbReference>
<dbReference type="FunCoup" id="Q0UWI2">
    <property type="interactions" value="97"/>
</dbReference>
<organism evidence="4 5">
    <name type="scientific">Phaeosphaeria nodorum (strain SN15 / ATCC MYA-4574 / FGSC 10173)</name>
    <name type="common">Glume blotch fungus</name>
    <name type="synonym">Parastagonospora nodorum</name>
    <dbReference type="NCBI Taxonomy" id="321614"/>
    <lineage>
        <taxon>Eukaryota</taxon>
        <taxon>Fungi</taxon>
        <taxon>Dikarya</taxon>
        <taxon>Ascomycota</taxon>
        <taxon>Pezizomycotina</taxon>
        <taxon>Dothideomycetes</taxon>
        <taxon>Pleosporomycetidae</taxon>
        <taxon>Pleosporales</taxon>
        <taxon>Pleosporineae</taxon>
        <taxon>Phaeosphaeriaceae</taxon>
        <taxon>Parastagonospora</taxon>
    </lineage>
</organism>
<dbReference type="InterPro" id="IPR036314">
    <property type="entry name" value="SOD_C_sf"/>
</dbReference>
<evidence type="ECO:0000259" key="3">
    <source>
        <dbReference type="Pfam" id="PF02777"/>
    </source>
</evidence>
<dbReference type="GO" id="GO:0004784">
    <property type="term" value="F:superoxide dismutase activity"/>
    <property type="evidence" value="ECO:0007669"/>
    <property type="project" value="InterPro"/>
</dbReference>
<feature type="region of interest" description="Disordered" evidence="2">
    <location>
        <begin position="113"/>
        <end position="133"/>
    </location>
</feature>
<dbReference type="InParanoid" id="Q0UWI2"/>
<evidence type="ECO:0000313" key="4">
    <source>
        <dbReference type="EMBL" id="EAT89087.1"/>
    </source>
</evidence>
<dbReference type="PANTHER" id="PTHR43595">
    <property type="entry name" value="37S RIBOSOMAL PROTEIN S26, MITOCHONDRIAL"/>
    <property type="match status" value="1"/>
</dbReference>
<comment type="function">
    <text evidence="1">Component of the mitochondrial ribosome (mitoribosome), a dedicated translation machinery responsible for the synthesis of mitochondrial genome-encoded proteins, including at least some of the essential transmembrane subunits of the mitochondrial respiratory chain. The mitoribosomes are attached to the mitochondrial inner membrane and translation products are cotranslationally integrated into the membrane.</text>
</comment>
<dbReference type="InterPro" id="IPR019832">
    <property type="entry name" value="Mn/Fe_SOD_C"/>
</dbReference>
<dbReference type="EMBL" id="CH445329">
    <property type="protein sequence ID" value="EAT89087.1"/>
    <property type="molecule type" value="Genomic_DNA"/>
</dbReference>
<dbReference type="VEuPathDB" id="FungiDB:JI435_038820"/>
<gene>
    <name evidence="4" type="ORF">SNOG_03882</name>
</gene>
<dbReference type="GO" id="GO:0005737">
    <property type="term" value="C:cytoplasm"/>
    <property type="evidence" value="ECO:0000318"/>
    <property type="project" value="GO_Central"/>
</dbReference>
<protein>
    <recommendedName>
        <fullName evidence="3">Manganese/iron superoxide dismutase C-terminal domain-containing protein</fullName>
    </recommendedName>
</protein>
<name>Q0UWI2_PHANO</name>
<sequence>MSLGKRQADDSHFRSFLIQHTDIMILRCMARRPGAVQSLASASRQTPSFVRTAYTVPTLDKHVEMQKNGVPGLFTPKGFNTAYTEYQKYMIDELNESTAAWAFINQLILPGPSTRNPRDPVQSPSPEAREPSIGKHFSSLENFCARPLWRRQKAMFGPGFVWLVQTNDAQLGSLRILPTYLAGSPLAGAHYRRQSHDLNTHNADSYQALNTVGTFGSAAKQNLQPKKPLGGVDVVPLLCVNTWEHAWLHDYGVRGKRQYLEAWWDKIDWNWVRQNATMQTQQKWQF</sequence>
<dbReference type="RefSeq" id="XP_001794427.1">
    <property type="nucleotide sequence ID" value="XM_001794375.1"/>
</dbReference>
<dbReference type="AlphaFoldDB" id="Q0UWI2"/>
<dbReference type="Proteomes" id="UP000001055">
    <property type="component" value="Unassembled WGS sequence"/>
</dbReference>